<reference evidence="10 11" key="1">
    <citation type="submission" date="2018-10" db="EMBL/GenBank/DDBJ databases">
        <title>Phylogenomics of Brevibacillus.</title>
        <authorList>
            <person name="Dunlap C."/>
        </authorList>
    </citation>
    <scope>NUCLEOTIDE SEQUENCE [LARGE SCALE GENOMIC DNA]</scope>
    <source>
        <strain evidence="10 11">NRRL NRS 1219</strain>
    </source>
</reference>
<dbReference type="InterPro" id="IPR017871">
    <property type="entry name" value="ABC_transporter-like_CS"/>
</dbReference>
<dbReference type="PROSITE" id="PS50893">
    <property type="entry name" value="ABC_TRANSPORTER_2"/>
    <property type="match status" value="1"/>
</dbReference>
<dbReference type="AlphaFoldDB" id="A0A3M8AU62"/>
<dbReference type="Gene3D" id="3.40.50.300">
    <property type="entry name" value="P-loop containing nucleotide triphosphate hydrolases"/>
    <property type="match status" value="1"/>
</dbReference>
<dbReference type="GO" id="GO:0016887">
    <property type="term" value="F:ATP hydrolysis activity"/>
    <property type="evidence" value="ECO:0007669"/>
    <property type="project" value="InterPro"/>
</dbReference>
<dbReference type="EMBL" id="RHHN01000039">
    <property type="protein sequence ID" value="RNB54543.1"/>
    <property type="molecule type" value="Genomic_DNA"/>
</dbReference>
<gene>
    <name evidence="9" type="ORF">BAG01nite_37860</name>
    <name evidence="10" type="ORF">EB820_14115</name>
</gene>
<keyword evidence="4" id="KW-1003">Cell membrane</keyword>
<dbReference type="CDD" id="cd03257">
    <property type="entry name" value="ABC_NikE_OppD_transporters"/>
    <property type="match status" value="1"/>
</dbReference>
<dbReference type="Pfam" id="PF00005">
    <property type="entry name" value="ABC_tran"/>
    <property type="match status" value="1"/>
</dbReference>
<proteinExistence type="inferred from homology"/>
<feature type="domain" description="ABC transporter" evidence="8">
    <location>
        <begin position="8"/>
        <end position="258"/>
    </location>
</feature>
<keyword evidence="12" id="KW-1185">Reference proteome</keyword>
<evidence type="ECO:0000256" key="7">
    <source>
        <dbReference type="ARBA" id="ARBA00023136"/>
    </source>
</evidence>
<keyword evidence="6 10" id="KW-0067">ATP-binding</keyword>
<organism evidence="10 11">
    <name type="scientific">Brevibacillus agri</name>
    <dbReference type="NCBI Taxonomy" id="51101"/>
    <lineage>
        <taxon>Bacteria</taxon>
        <taxon>Bacillati</taxon>
        <taxon>Bacillota</taxon>
        <taxon>Bacilli</taxon>
        <taxon>Bacillales</taxon>
        <taxon>Paenibacillaceae</taxon>
        <taxon>Brevibacillus</taxon>
    </lineage>
</organism>
<dbReference type="InterPro" id="IPR003593">
    <property type="entry name" value="AAA+_ATPase"/>
</dbReference>
<dbReference type="GO" id="GO:0005886">
    <property type="term" value="C:plasma membrane"/>
    <property type="evidence" value="ECO:0007669"/>
    <property type="project" value="UniProtKB-SubCell"/>
</dbReference>
<dbReference type="InterPro" id="IPR013563">
    <property type="entry name" value="Oligopep_ABC_C"/>
</dbReference>
<dbReference type="NCBIfam" id="TIGR01727">
    <property type="entry name" value="oligo_HPY"/>
    <property type="match status" value="1"/>
</dbReference>
<dbReference type="PANTHER" id="PTHR43297">
    <property type="entry name" value="OLIGOPEPTIDE TRANSPORT ATP-BINDING PROTEIN APPD"/>
    <property type="match status" value="1"/>
</dbReference>
<keyword evidence="7" id="KW-0472">Membrane</keyword>
<reference evidence="9 12" key="2">
    <citation type="submission" date="2019-06" db="EMBL/GenBank/DDBJ databases">
        <title>Whole genome shotgun sequence of Brevibacillus agri NBRC 15538.</title>
        <authorList>
            <person name="Hosoyama A."/>
            <person name="Uohara A."/>
            <person name="Ohji S."/>
            <person name="Ichikawa N."/>
        </authorList>
    </citation>
    <scope>NUCLEOTIDE SEQUENCE [LARGE SCALE GENOMIC DNA]</scope>
    <source>
        <strain evidence="9 12">NBRC 15538</strain>
    </source>
</reference>
<dbReference type="Proteomes" id="UP000317180">
    <property type="component" value="Unassembled WGS sequence"/>
</dbReference>
<evidence type="ECO:0000313" key="12">
    <source>
        <dbReference type="Proteomes" id="UP000317180"/>
    </source>
</evidence>
<evidence type="ECO:0000313" key="11">
    <source>
        <dbReference type="Proteomes" id="UP000276178"/>
    </source>
</evidence>
<evidence type="ECO:0000256" key="5">
    <source>
        <dbReference type="ARBA" id="ARBA00022741"/>
    </source>
</evidence>
<evidence type="ECO:0000256" key="1">
    <source>
        <dbReference type="ARBA" id="ARBA00004202"/>
    </source>
</evidence>
<dbReference type="SUPFAM" id="SSF52540">
    <property type="entry name" value="P-loop containing nucleoside triphosphate hydrolases"/>
    <property type="match status" value="1"/>
</dbReference>
<dbReference type="GeneID" id="82810214"/>
<dbReference type="InterPro" id="IPR050388">
    <property type="entry name" value="ABC_Ni/Peptide_Import"/>
</dbReference>
<dbReference type="OrthoDB" id="9802264at2"/>
<dbReference type="InterPro" id="IPR027417">
    <property type="entry name" value="P-loop_NTPase"/>
</dbReference>
<evidence type="ECO:0000313" key="10">
    <source>
        <dbReference type="EMBL" id="RNB54543.1"/>
    </source>
</evidence>
<evidence type="ECO:0000256" key="2">
    <source>
        <dbReference type="ARBA" id="ARBA00005417"/>
    </source>
</evidence>
<comment type="similarity">
    <text evidence="2">Belongs to the ABC transporter superfamily.</text>
</comment>
<dbReference type="Proteomes" id="UP000276178">
    <property type="component" value="Unassembled WGS sequence"/>
</dbReference>
<evidence type="ECO:0000313" key="9">
    <source>
        <dbReference type="EMBL" id="GED27684.1"/>
    </source>
</evidence>
<dbReference type="FunFam" id="3.40.50.300:FF:000016">
    <property type="entry name" value="Oligopeptide ABC transporter ATP-binding component"/>
    <property type="match status" value="1"/>
</dbReference>
<comment type="subcellular location">
    <subcellularLocation>
        <location evidence="1">Cell membrane</location>
        <topology evidence="1">Peripheral membrane protein</topology>
    </subcellularLocation>
</comment>
<dbReference type="EMBL" id="BJOD01000047">
    <property type="protein sequence ID" value="GED27684.1"/>
    <property type="molecule type" value="Genomic_DNA"/>
</dbReference>
<accession>A0A3M8AU62</accession>
<dbReference type="GO" id="GO:0005524">
    <property type="term" value="F:ATP binding"/>
    <property type="evidence" value="ECO:0007669"/>
    <property type="project" value="UniProtKB-KW"/>
</dbReference>
<dbReference type="RefSeq" id="WP_026558134.1">
    <property type="nucleotide sequence ID" value="NZ_BJOD01000047.1"/>
</dbReference>
<dbReference type="GO" id="GO:0015833">
    <property type="term" value="P:peptide transport"/>
    <property type="evidence" value="ECO:0007669"/>
    <property type="project" value="InterPro"/>
</dbReference>
<evidence type="ECO:0000256" key="4">
    <source>
        <dbReference type="ARBA" id="ARBA00022475"/>
    </source>
</evidence>
<keyword evidence="5" id="KW-0547">Nucleotide-binding</keyword>
<evidence type="ECO:0000256" key="6">
    <source>
        <dbReference type="ARBA" id="ARBA00022840"/>
    </source>
</evidence>
<keyword evidence="3" id="KW-0813">Transport</keyword>
<evidence type="ECO:0000259" key="8">
    <source>
        <dbReference type="PROSITE" id="PS50893"/>
    </source>
</evidence>
<dbReference type="PROSITE" id="PS00211">
    <property type="entry name" value="ABC_TRANSPORTER_1"/>
    <property type="match status" value="1"/>
</dbReference>
<dbReference type="PANTHER" id="PTHR43297:SF2">
    <property type="entry name" value="DIPEPTIDE TRANSPORT ATP-BINDING PROTEIN DPPD"/>
    <property type="match status" value="1"/>
</dbReference>
<evidence type="ECO:0000256" key="3">
    <source>
        <dbReference type="ARBA" id="ARBA00022448"/>
    </source>
</evidence>
<dbReference type="InterPro" id="IPR003439">
    <property type="entry name" value="ABC_transporter-like_ATP-bd"/>
</dbReference>
<protein>
    <submittedName>
        <fullName evidence="10">ABC transporter ATP-binding protein</fullName>
    </submittedName>
</protein>
<comment type="caution">
    <text evidence="10">The sequence shown here is derived from an EMBL/GenBank/DDBJ whole genome shotgun (WGS) entry which is preliminary data.</text>
</comment>
<name>A0A3M8AU62_9BACL</name>
<sequence length="336" mass="36944">MAKSDVLLSVQDLAVYFYSSGVVKAVNGVSFDLKQGETIGIVGESGSGKSVTSTAILGLIPSPPGKIERGSILFEGKELTKLSQAEMRKIRGNEISMIFQDPMTSLNPVFTVGNQIMEVIRLHQQLDKKAARERAIEMLKLVGIPEPEKRLEQYPHEFSGGMRQRVMIAIALACNPKLLIADEPTTALDVTVQAQILDLMKKLQDDLQTSIIMITHDLGVVWESCQKVLVMYAGNTVEYATVEDLYQNPLHPYTWGLLDSQIKSDTAGKLPSIPGNPPDLREDIAGCYFAPRCPYAKDKCLSERPPLVEAGPNHLVACHFQTADERLERKGGAAHE</sequence>
<dbReference type="SMART" id="SM00382">
    <property type="entry name" value="AAA"/>
    <property type="match status" value="1"/>
</dbReference>
<dbReference type="Pfam" id="PF08352">
    <property type="entry name" value="oligo_HPY"/>
    <property type="match status" value="1"/>
</dbReference>